<dbReference type="SMART" id="SM00382">
    <property type="entry name" value="AAA"/>
    <property type="match status" value="1"/>
</dbReference>
<dbReference type="SUPFAM" id="SSF140990">
    <property type="entry name" value="FtsH protease domain-like"/>
    <property type="match status" value="1"/>
</dbReference>
<dbReference type="GO" id="GO:0004222">
    <property type="term" value="F:metalloendopeptidase activity"/>
    <property type="evidence" value="ECO:0007669"/>
    <property type="project" value="InterPro"/>
</dbReference>
<feature type="compositionally biased region" description="Acidic residues" evidence="2">
    <location>
        <begin position="12"/>
        <end position="22"/>
    </location>
</feature>
<proteinExistence type="inferred from homology"/>
<protein>
    <submittedName>
        <fullName evidence="4">AAA family ATPase</fullName>
    </submittedName>
</protein>
<dbReference type="InterPro" id="IPR027417">
    <property type="entry name" value="P-loop_NTPase"/>
</dbReference>
<accession>A0A4Q9VF69</accession>
<dbReference type="GO" id="GO:0030163">
    <property type="term" value="P:protein catabolic process"/>
    <property type="evidence" value="ECO:0007669"/>
    <property type="project" value="TreeGrafter"/>
</dbReference>
<sequence length="669" mass="71222">MAKRIFDVIIDSGDESGDDEFAPDGGDDRPDVTAPARPSVSSVLPDLLLGAALDKATRRRIAQRGATCFLVIVPSSDYVGAIKKTIGRMTPFGAGTYHIVTRDGSERRTPGALAEAEADSVDALAEGRTVIGITADPTALPAILVSAADVTIHVPTPGAHIIRRVMRACLSGRPPRDFCDGDVSGLSYRQVLSALRPTGSAADAVFRLRALRQTVFRVGADDRLPDLRSMRTFGDARTWGLTLARDIADVRAGKIGWADVDRGVVLHGPPGVGKTLFARILGNACGLPTIVASIGEFFSSTDGHLGAVIKFQHDLFARARALAPCILFLDEIDSLPNRSTLDPHNRDWWVSLVNDFLSLVDGAVGSTDGIIIVGATNAIERLDPAVLRPGRLEKTVYLGPPDAAGLAEILHHHLGSDLADVDLMPWTRMVSGMTGADAMEAVRRAKRTARHAGRAIIIGDLVGALLPPDTRAPESIHRVAVHEAAHAVLAHVQLLTSVTSASLACGSQSGGQTRIQGLPPIVDLASVEQTVVTLLAGRCAEAVLIGTVSSGAGGEQTSDLAQASALLYWVHASWALGTTLLFRAPPAQAPQLGNFDPALRLTVERDLRRLEVVSTRLVRRHRKAIERVATALEVRRYLDAAEIAALVRYADRSTRRTATSCESRKTADV</sequence>
<dbReference type="GO" id="GO:0005886">
    <property type="term" value="C:plasma membrane"/>
    <property type="evidence" value="ECO:0007669"/>
    <property type="project" value="TreeGrafter"/>
</dbReference>
<keyword evidence="1" id="KW-0547">Nucleotide-binding</keyword>
<feature type="domain" description="AAA+ ATPase" evidence="3">
    <location>
        <begin position="260"/>
        <end position="402"/>
    </location>
</feature>
<keyword evidence="5" id="KW-1185">Reference proteome</keyword>
<gene>
    <name evidence="4" type="ORF">EYW49_21245</name>
</gene>
<dbReference type="PANTHER" id="PTHR23076">
    <property type="entry name" value="METALLOPROTEASE M41 FTSH"/>
    <property type="match status" value="1"/>
</dbReference>
<dbReference type="Gene3D" id="1.10.8.60">
    <property type="match status" value="1"/>
</dbReference>
<reference evidence="4 5" key="1">
    <citation type="submission" date="2019-02" db="EMBL/GenBank/DDBJ databases">
        <title>Siculibacillus lacustris gen. nov., sp. nov., a new rosette-forming bacterium isolated from a freshwater crater lake (Lake St. Ana, Romania).</title>
        <authorList>
            <person name="Felfoldi T."/>
            <person name="Marton Z."/>
            <person name="Szabo A."/>
            <person name="Mentes A."/>
            <person name="Boka K."/>
            <person name="Marialigeti K."/>
            <person name="Mathe I."/>
            <person name="Koncz M."/>
            <person name="Schumann P."/>
            <person name="Toth E."/>
        </authorList>
    </citation>
    <scope>NUCLEOTIDE SEQUENCE [LARGE SCALE GENOMIC DNA]</scope>
    <source>
        <strain evidence="4 5">SA-279</strain>
    </source>
</reference>
<evidence type="ECO:0000313" key="5">
    <source>
        <dbReference type="Proteomes" id="UP000292781"/>
    </source>
</evidence>
<dbReference type="InterPro" id="IPR003593">
    <property type="entry name" value="AAA+_ATPase"/>
</dbReference>
<evidence type="ECO:0000313" key="4">
    <source>
        <dbReference type="EMBL" id="TBW32921.1"/>
    </source>
</evidence>
<dbReference type="InterPro" id="IPR003959">
    <property type="entry name" value="ATPase_AAA_core"/>
</dbReference>
<dbReference type="GO" id="GO:0005524">
    <property type="term" value="F:ATP binding"/>
    <property type="evidence" value="ECO:0007669"/>
    <property type="project" value="UniProtKB-KW"/>
</dbReference>
<comment type="caution">
    <text evidence="4">The sequence shown here is derived from an EMBL/GenBank/DDBJ whole genome shotgun (WGS) entry which is preliminary data.</text>
</comment>
<dbReference type="InterPro" id="IPR003960">
    <property type="entry name" value="ATPase_AAA_CS"/>
</dbReference>
<dbReference type="OrthoDB" id="9809379at2"/>
<dbReference type="RefSeq" id="WP_131311639.1">
    <property type="nucleotide sequence ID" value="NZ_SJFN01000050.1"/>
</dbReference>
<organism evidence="4 5">
    <name type="scientific">Siculibacillus lacustris</name>
    <dbReference type="NCBI Taxonomy" id="1549641"/>
    <lineage>
        <taxon>Bacteria</taxon>
        <taxon>Pseudomonadati</taxon>
        <taxon>Pseudomonadota</taxon>
        <taxon>Alphaproteobacteria</taxon>
        <taxon>Hyphomicrobiales</taxon>
        <taxon>Ancalomicrobiaceae</taxon>
        <taxon>Siculibacillus</taxon>
    </lineage>
</organism>
<evidence type="ECO:0000259" key="3">
    <source>
        <dbReference type="SMART" id="SM00382"/>
    </source>
</evidence>
<dbReference type="GO" id="GO:0016887">
    <property type="term" value="F:ATP hydrolysis activity"/>
    <property type="evidence" value="ECO:0007669"/>
    <property type="project" value="InterPro"/>
</dbReference>
<dbReference type="AlphaFoldDB" id="A0A4Q9VF69"/>
<dbReference type="Proteomes" id="UP000292781">
    <property type="component" value="Unassembled WGS sequence"/>
</dbReference>
<dbReference type="GO" id="GO:0006508">
    <property type="term" value="P:proteolysis"/>
    <property type="evidence" value="ECO:0007669"/>
    <property type="project" value="InterPro"/>
</dbReference>
<dbReference type="Gene3D" id="3.40.50.300">
    <property type="entry name" value="P-loop containing nucleotide triphosphate hydrolases"/>
    <property type="match status" value="1"/>
</dbReference>
<dbReference type="PROSITE" id="PS00674">
    <property type="entry name" value="AAA"/>
    <property type="match status" value="1"/>
</dbReference>
<dbReference type="InterPro" id="IPR037219">
    <property type="entry name" value="Peptidase_M41-like"/>
</dbReference>
<dbReference type="GO" id="GO:0004176">
    <property type="term" value="F:ATP-dependent peptidase activity"/>
    <property type="evidence" value="ECO:0007669"/>
    <property type="project" value="InterPro"/>
</dbReference>
<dbReference type="PANTHER" id="PTHR23076:SF97">
    <property type="entry name" value="ATP-DEPENDENT ZINC METALLOPROTEASE YME1L1"/>
    <property type="match status" value="1"/>
</dbReference>
<dbReference type="Gene3D" id="1.20.58.760">
    <property type="entry name" value="Peptidase M41"/>
    <property type="match status" value="1"/>
</dbReference>
<evidence type="ECO:0000256" key="1">
    <source>
        <dbReference type="RuleBase" id="RU003651"/>
    </source>
</evidence>
<evidence type="ECO:0000256" key="2">
    <source>
        <dbReference type="SAM" id="MobiDB-lite"/>
    </source>
</evidence>
<comment type="similarity">
    <text evidence="1">Belongs to the AAA ATPase family.</text>
</comment>
<dbReference type="CDD" id="cd19481">
    <property type="entry name" value="RecA-like_protease"/>
    <property type="match status" value="1"/>
</dbReference>
<dbReference type="EMBL" id="SJFN01000050">
    <property type="protein sequence ID" value="TBW32921.1"/>
    <property type="molecule type" value="Genomic_DNA"/>
</dbReference>
<feature type="region of interest" description="Disordered" evidence="2">
    <location>
        <begin position="12"/>
        <end position="38"/>
    </location>
</feature>
<dbReference type="Pfam" id="PF00004">
    <property type="entry name" value="AAA"/>
    <property type="match status" value="1"/>
</dbReference>
<name>A0A4Q9VF69_9HYPH</name>
<dbReference type="SUPFAM" id="SSF52540">
    <property type="entry name" value="P-loop containing nucleoside triphosphate hydrolases"/>
    <property type="match status" value="1"/>
</dbReference>
<keyword evidence="1" id="KW-0067">ATP-binding</keyword>